<dbReference type="PROSITE" id="PS00041">
    <property type="entry name" value="HTH_ARAC_FAMILY_1"/>
    <property type="match status" value="1"/>
</dbReference>
<dbReference type="InterPro" id="IPR018062">
    <property type="entry name" value="HTH_AraC-typ_CS"/>
</dbReference>
<dbReference type="Gene3D" id="1.10.10.60">
    <property type="entry name" value="Homeodomain-like"/>
    <property type="match status" value="2"/>
</dbReference>
<dbReference type="SUPFAM" id="SSF46689">
    <property type="entry name" value="Homeodomain-like"/>
    <property type="match status" value="1"/>
</dbReference>
<feature type="transmembrane region" description="Helical" evidence="4">
    <location>
        <begin position="178"/>
        <end position="199"/>
    </location>
</feature>
<name>A0A3N0EPN1_SINP1</name>
<evidence type="ECO:0000313" key="6">
    <source>
        <dbReference type="EMBL" id="RNL89840.1"/>
    </source>
</evidence>
<dbReference type="Proteomes" id="UP000267469">
    <property type="component" value="Unassembled WGS sequence"/>
</dbReference>
<dbReference type="GO" id="GO:0003700">
    <property type="term" value="F:DNA-binding transcription factor activity"/>
    <property type="evidence" value="ECO:0007669"/>
    <property type="project" value="InterPro"/>
</dbReference>
<organism evidence="6 7">
    <name type="scientific">Sinomicrobium pectinilyticum</name>
    <dbReference type="NCBI Taxonomy" id="1084421"/>
    <lineage>
        <taxon>Bacteria</taxon>
        <taxon>Pseudomonadati</taxon>
        <taxon>Bacteroidota</taxon>
        <taxon>Flavobacteriia</taxon>
        <taxon>Flavobacteriales</taxon>
        <taxon>Flavobacteriaceae</taxon>
        <taxon>Sinomicrobium</taxon>
    </lineage>
</organism>
<dbReference type="OrthoDB" id="5492415at2"/>
<accession>A0A3N0EPN1</accession>
<evidence type="ECO:0000256" key="2">
    <source>
        <dbReference type="ARBA" id="ARBA00023125"/>
    </source>
</evidence>
<dbReference type="Pfam" id="PF12833">
    <property type="entry name" value="HTH_18"/>
    <property type="match status" value="1"/>
</dbReference>
<dbReference type="PROSITE" id="PS01124">
    <property type="entry name" value="HTH_ARAC_FAMILY_2"/>
    <property type="match status" value="1"/>
</dbReference>
<keyword evidence="3" id="KW-0804">Transcription</keyword>
<dbReference type="AlphaFoldDB" id="A0A3N0EPN1"/>
<dbReference type="SMART" id="SM00342">
    <property type="entry name" value="HTH_ARAC"/>
    <property type="match status" value="1"/>
</dbReference>
<feature type="domain" description="HTH araC/xylS-type" evidence="5">
    <location>
        <begin position="240"/>
        <end position="344"/>
    </location>
</feature>
<dbReference type="InterPro" id="IPR018060">
    <property type="entry name" value="HTH_AraC"/>
</dbReference>
<evidence type="ECO:0000313" key="7">
    <source>
        <dbReference type="Proteomes" id="UP000267469"/>
    </source>
</evidence>
<keyword evidence="7" id="KW-1185">Reference proteome</keyword>
<keyword evidence="1" id="KW-0805">Transcription regulation</keyword>
<feature type="transmembrane region" description="Helical" evidence="4">
    <location>
        <begin position="82"/>
        <end position="100"/>
    </location>
</feature>
<keyword evidence="4" id="KW-0472">Membrane</keyword>
<gene>
    <name evidence="6" type="ORF">ED312_06885</name>
</gene>
<dbReference type="GO" id="GO:0043565">
    <property type="term" value="F:sequence-specific DNA binding"/>
    <property type="evidence" value="ECO:0007669"/>
    <property type="project" value="InterPro"/>
</dbReference>
<dbReference type="PANTHER" id="PTHR43280">
    <property type="entry name" value="ARAC-FAMILY TRANSCRIPTIONAL REGULATOR"/>
    <property type="match status" value="1"/>
</dbReference>
<keyword evidence="4" id="KW-1133">Transmembrane helix</keyword>
<dbReference type="InterPro" id="IPR009057">
    <property type="entry name" value="Homeodomain-like_sf"/>
</dbReference>
<dbReference type="EMBL" id="RJTM01000035">
    <property type="protein sequence ID" value="RNL89840.1"/>
    <property type="molecule type" value="Genomic_DNA"/>
</dbReference>
<feature type="transmembrane region" description="Helical" evidence="4">
    <location>
        <begin position="106"/>
        <end position="127"/>
    </location>
</feature>
<keyword evidence="2" id="KW-0238">DNA-binding</keyword>
<evidence type="ECO:0000256" key="1">
    <source>
        <dbReference type="ARBA" id="ARBA00023015"/>
    </source>
</evidence>
<protein>
    <submittedName>
        <fullName evidence="6">AraC family transcriptional regulator</fullName>
    </submittedName>
</protein>
<evidence type="ECO:0000259" key="5">
    <source>
        <dbReference type="PROSITE" id="PS01124"/>
    </source>
</evidence>
<keyword evidence="4" id="KW-0812">Transmembrane</keyword>
<reference evidence="6 7" key="1">
    <citation type="submission" date="2018-10" db="EMBL/GenBank/DDBJ databases">
        <title>Sinomicrobium pectinilyticum sp. nov., a pectinase-producing bacterium isolated from alkaline and saline soil, and emended description of the genus Sinomicrobium.</title>
        <authorList>
            <person name="Cheng B."/>
            <person name="Li C."/>
            <person name="Lai Q."/>
            <person name="Du M."/>
            <person name="Shao Z."/>
            <person name="Xu P."/>
            <person name="Yang C."/>
        </authorList>
    </citation>
    <scope>NUCLEOTIDE SEQUENCE [LARGE SCALE GENOMIC DNA]</scope>
    <source>
        <strain evidence="6 7">5DNS001</strain>
    </source>
</reference>
<evidence type="ECO:0000256" key="3">
    <source>
        <dbReference type="ARBA" id="ARBA00023163"/>
    </source>
</evidence>
<sequence length="348" mass="40343">MLLFSAFLFSVKGNKRLPNQIFATFLLITAFDLTGLFLIDGSAKYLNFQILKSASSLLQMPAFYLYVLSVCYSDFTLKPKHLLHTGLFFLFLLILKINSYSNQSLLILRIVGEVQYFAYIVAIFFALKKYKTIYLENYSNPDYTNYKWLFQATVIFCIAHVFVLVKLGAHYFHNDQHLLQYIYILISISALSVICWFVLKALYSPYLFTGVRAALKPIKSTTDKYKTTAEKDIASNEAIKRLTFYMENEKPYLDFELTLQKLASQFGMQEKELSILINQYLGKHFFDFINEYRIEEAKRILGNPHNEALTILEILYQVGFNSKSSFYTAFKKETNQTPTSYRKSALSG</sequence>
<dbReference type="PANTHER" id="PTHR43280:SF29">
    <property type="entry name" value="ARAC-FAMILY TRANSCRIPTIONAL REGULATOR"/>
    <property type="match status" value="1"/>
</dbReference>
<feature type="transmembrane region" description="Helical" evidence="4">
    <location>
        <begin position="21"/>
        <end position="39"/>
    </location>
</feature>
<comment type="caution">
    <text evidence="6">The sequence shown here is derived from an EMBL/GenBank/DDBJ whole genome shotgun (WGS) entry which is preliminary data.</text>
</comment>
<proteinExistence type="predicted"/>
<feature type="transmembrane region" description="Helical" evidence="4">
    <location>
        <begin position="148"/>
        <end position="172"/>
    </location>
</feature>
<evidence type="ECO:0000256" key="4">
    <source>
        <dbReference type="SAM" id="Phobius"/>
    </source>
</evidence>